<reference evidence="1" key="1">
    <citation type="journal article" date="2023" name="bioRxiv">
        <title>Scaffold-level genome assemblies of two parasitoid biocontrol wasps reveal the parthenogenesis mechanism and an associated novel virus.</title>
        <authorList>
            <person name="Inwood S."/>
            <person name="Skelly J."/>
            <person name="Guhlin J."/>
            <person name="Harrop T."/>
            <person name="Goldson S."/>
            <person name="Dearden P."/>
        </authorList>
    </citation>
    <scope>NUCLEOTIDE SEQUENCE</scope>
    <source>
        <strain evidence="1">Irish</strain>
        <tissue evidence="1">Whole body</tissue>
    </source>
</reference>
<evidence type="ECO:0000313" key="2">
    <source>
        <dbReference type="Proteomes" id="UP001168990"/>
    </source>
</evidence>
<protein>
    <submittedName>
        <fullName evidence="1">Uncharacterized protein</fullName>
    </submittedName>
</protein>
<gene>
    <name evidence="1" type="ORF">PV328_001248</name>
</gene>
<keyword evidence="2" id="KW-1185">Reference proteome</keyword>
<accession>A0AA39FX99</accession>
<sequence length="124" mass="13529">MRTSMKQRSASSVVVDVGGGAPPTSGAMMVENASAAYINNPMGMEKLFRATPIYGSDSLFIQLKFLFLKTTIRPFVSEISSCECKRILFHSIPDIDATTGRTANQRAVPKSGENFLQGSAMLFW</sequence>
<dbReference type="AlphaFoldDB" id="A0AA39FX99"/>
<dbReference type="Proteomes" id="UP001168990">
    <property type="component" value="Unassembled WGS sequence"/>
</dbReference>
<organism evidence="1 2">
    <name type="scientific">Microctonus aethiopoides</name>
    <dbReference type="NCBI Taxonomy" id="144406"/>
    <lineage>
        <taxon>Eukaryota</taxon>
        <taxon>Metazoa</taxon>
        <taxon>Ecdysozoa</taxon>
        <taxon>Arthropoda</taxon>
        <taxon>Hexapoda</taxon>
        <taxon>Insecta</taxon>
        <taxon>Pterygota</taxon>
        <taxon>Neoptera</taxon>
        <taxon>Endopterygota</taxon>
        <taxon>Hymenoptera</taxon>
        <taxon>Apocrita</taxon>
        <taxon>Ichneumonoidea</taxon>
        <taxon>Braconidae</taxon>
        <taxon>Euphorinae</taxon>
        <taxon>Microctonus</taxon>
    </lineage>
</organism>
<reference evidence="1" key="2">
    <citation type="submission" date="2023-03" db="EMBL/GenBank/DDBJ databases">
        <authorList>
            <person name="Inwood S.N."/>
            <person name="Skelly J.G."/>
            <person name="Guhlin J."/>
            <person name="Harrop T.W.R."/>
            <person name="Goldson S.G."/>
            <person name="Dearden P.K."/>
        </authorList>
    </citation>
    <scope>NUCLEOTIDE SEQUENCE</scope>
    <source>
        <strain evidence="1">Irish</strain>
        <tissue evidence="1">Whole body</tissue>
    </source>
</reference>
<proteinExistence type="predicted"/>
<name>A0AA39FX99_9HYME</name>
<evidence type="ECO:0000313" key="1">
    <source>
        <dbReference type="EMBL" id="KAK0177170.1"/>
    </source>
</evidence>
<comment type="caution">
    <text evidence="1">The sequence shown here is derived from an EMBL/GenBank/DDBJ whole genome shotgun (WGS) entry which is preliminary data.</text>
</comment>
<dbReference type="EMBL" id="JAQQBS010000001">
    <property type="protein sequence ID" value="KAK0177170.1"/>
    <property type="molecule type" value="Genomic_DNA"/>
</dbReference>